<keyword evidence="2" id="KW-1185">Reference proteome</keyword>
<dbReference type="InterPro" id="IPR009964">
    <property type="entry name" value="DUF1491"/>
</dbReference>
<dbReference type="Gene3D" id="3.40.1530.20">
    <property type="entry name" value="Protein of unknown function (DUF1491)"/>
    <property type="match status" value="1"/>
</dbReference>
<organism evidence="1 2">
    <name type="scientific">Phenylobacterium soli</name>
    <dbReference type="NCBI Taxonomy" id="2170551"/>
    <lineage>
        <taxon>Bacteria</taxon>
        <taxon>Pseudomonadati</taxon>
        <taxon>Pseudomonadota</taxon>
        <taxon>Alphaproteobacteria</taxon>
        <taxon>Caulobacterales</taxon>
        <taxon>Caulobacteraceae</taxon>
        <taxon>Phenylobacterium</taxon>
    </lineage>
</organism>
<name>A0A328AJ63_9CAUL</name>
<reference evidence="2" key="1">
    <citation type="submission" date="2018-05" db="EMBL/GenBank/DDBJ databases">
        <authorList>
            <person name="Li X."/>
        </authorList>
    </citation>
    <scope>NUCLEOTIDE SEQUENCE [LARGE SCALE GENOMIC DNA]</scope>
    <source>
        <strain evidence="2">LX32</strain>
    </source>
</reference>
<gene>
    <name evidence="1" type="ORF">DJ017_08045</name>
</gene>
<accession>A0A328AJ63</accession>
<protein>
    <submittedName>
        <fullName evidence="1">DUF1491 domain-containing protein</fullName>
    </submittedName>
</protein>
<proteinExistence type="predicted"/>
<dbReference type="RefSeq" id="WP_111528226.1">
    <property type="nucleotide sequence ID" value="NZ_JBHRSG010000004.1"/>
</dbReference>
<sequence>MLLSTDIWVAALIRRAELGGAFAVVARKGDARAGSVLVKVLNRTDGTARLYSEATRMDGERVWMQPQPSTEEPDLDRYIERSVKIDPDIWVVEVEDKQGRHFLTEPVERS</sequence>
<dbReference type="Proteomes" id="UP000249254">
    <property type="component" value="Unassembled WGS sequence"/>
</dbReference>
<dbReference type="Pfam" id="PF07372">
    <property type="entry name" value="DUF1491"/>
    <property type="match status" value="1"/>
</dbReference>
<dbReference type="OrthoDB" id="9809136at2"/>
<dbReference type="AlphaFoldDB" id="A0A328AJ63"/>
<dbReference type="EMBL" id="QFYQ01000001">
    <property type="protein sequence ID" value="RAK54475.1"/>
    <property type="molecule type" value="Genomic_DNA"/>
</dbReference>
<evidence type="ECO:0000313" key="2">
    <source>
        <dbReference type="Proteomes" id="UP000249254"/>
    </source>
</evidence>
<comment type="caution">
    <text evidence="1">The sequence shown here is derived from an EMBL/GenBank/DDBJ whole genome shotgun (WGS) entry which is preliminary data.</text>
</comment>
<evidence type="ECO:0000313" key="1">
    <source>
        <dbReference type="EMBL" id="RAK54475.1"/>
    </source>
</evidence>